<gene>
    <name evidence="1" type="ORF">RM545_17445</name>
</gene>
<proteinExistence type="predicted"/>
<evidence type="ECO:0000313" key="2">
    <source>
        <dbReference type="Proteomes" id="UP001245285"/>
    </source>
</evidence>
<evidence type="ECO:0000313" key="1">
    <source>
        <dbReference type="EMBL" id="MDT0648476.1"/>
    </source>
</evidence>
<dbReference type="EMBL" id="JAVRHO010000067">
    <property type="protein sequence ID" value="MDT0648476.1"/>
    <property type="molecule type" value="Genomic_DNA"/>
</dbReference>
<comment type="caution">
    <text evidence="1">The sequence shown here is derived from an EMBL/GenBank/DDBJ whole genome shotgun (WGS) entry which is preliminary data.</text>
</comment>
<organism evidence="1 2">
    <name type="scientific">Autumnicola lenta</name>
    <dbReference type="NCBI Taxonomy" id="3075593"/>
    <lineage>
        <taxon>Bacteria</taxon>
        <taxon>Pseudomonadati</taxon>
        <taxon>Bacteroidota</taxon>
        <taxon>Flavobacteriia</taxon>
        <taxon>Flavobacteriales</taxon>
        <taxon>Flavobacteriaceae</taxon>
        <taxon>Autumnicola</taxon>
    </lineage>
</organism>
<dbReference type="Proteomes" id="UP001245285">
    <property type="component" value="Unassembled WGS sequence"/>
</dbReference>
<protein>
    <submittedName>
        <fullName evidence="1">Uncharacterized protein</fullName>
    </submittedName>
</protein>
<name>A0ABU3CQ77_9FLAO</name>
<sequence length="155" mass="18292">MNAFTKRFLLLMFIPFVGFSQTEYKSSYPKDTIYIQYKPATGPKKWNAKFRRDYNGVPGVYFNVEQKKGDMALFYADSLLTDTLPLIYLNEYQFSDLEQIKKKKRNWIEKKFNGLEYKPYGGSKNGVFQTYLIEVISDKAFVKYPVHWRNEGAID</sequence>
<dbReference type="RefSeq" id="WP_311496564.1">
    <property type="nucleotide sequence ID" value="NZ_JAVRHO010000067.1"/>
</dbReference>
<reference evidence="1 2" key="1">
    <citation type="submission" date="2023-09" db="EMBL/GenBank/DDBJ databases">
        <authorList>
            <person name="Rey-Velasco X."/>
        </authorList>
    </citation>
    <scope>NUCLEOTIDE SEQUENCE [LARGE SCALE GENOMIC DNA]</scope>
    <source>
        <strain evidence="1 2">F260</strain>
    </source>
</reference>
<accession>A0ABU3CQ77</accession>
<keyword evidence="2" id="KW-1185">Reference proteome</keyword>